<dbReference type="PANTHER" id="PTHR33970:SF1">
    <property type="entry name" value="VIOLAXANTHIN DE-EPOXIDASE, CHLOROPLASTIC"/>
    <property type="match status" value="1"/>
</dbReference>
<dbReference type="Gene3D" id="2.40.128.20">
    <property type="match status" value="1"/>
</dbReference>
<dbReference type="InterPro" id="IPR012674">
    <property type="entry name" value="Calycin"/>
</dbReference>
<reference evidence="3" key="1">
    <citation type="journal article" date="2015" name="PLoS Genet.">
        <title>Genome Sequence and Transcriptome Analyses of Chrysochromulina tobin: Metabolic Tools for Enhanced Algal Fitness in the Prominent Order Prymnesiales (Haptophyceae).</title>
        <authorList>
            <person name="Hovde B.T."/>
            <person name="Deodato C.R."/>
            <person name="Hunsperger H.M."/>
            <person name="Ryken S.A."/>
            <person name="Yost W."/>
            <person name="Jha R.K."/>
            <person name="Patterson J."/>
            <person name="Monnat R.J. Jr."/>
            <person name="Barlow S.B."/>
            <person name="Starkenburg S.R."/>
            <person name="Cattolico R.A."/>
        </authorList>
    </citation>
    <scope>NUCLEOTIDE SEQUENCE</scope>
    <source>
        <strain evidence="3">CCMP291</strain>
    </source>
</reference>
<dbReference type="InterPro" id="IPR044682">
    <property type="entry name" value="VDE"/>
</dbReference>
<dbReference type="GO" id="GO:0010028">
    <property type="term" value="P:xanthophyll cycle"/>
    <property type="evidence" value="ECO:0007669"/>
    <property type="project" value="InterPro"/>
</dbReference>
<dbReference type="Pfam" id="PF07137">
    <property type="entry name" value="VDE"/>
    <property type="match status" value="1"/>
</dbReference>
<evidence type="ECO:0000259" key="1">
    <source>
        <dbReference type="Pfam" id="PF07137"/>
    </source>
</evidence>
<dbReference type="OrthoDB" id="10258187at2759"/>
<evidence type="ECO:0000313" key="2">
    <source>
        <dbReference type="EMBL" id="KOO30092.1"/>
    </source>
</evidence>
<comment type="caution">
    <text evidence="2">The sequence shown here is derived from an EMBL/GenBank/DDBJ whole genome shotgun (WGS) entry which is preliminary data.</text>
</comment>
<proteinExistence type="predicted"/>
<protein>
    <submittedName>
        <fullName evidence="2">Violaxanthin de-epoxidase</fullName>
    </submittedName>
</protein>
<name>A0A0M0JUT6_9EUKA</name>
<dbReference type="GO" id="GO:0046422">
    <property type="term" value="F:violaxanthin de-epoxidase activity"/>
    <property type="evidence" value="ECO:0007669"/>
    <property type="project" value="InterPro"/>
</dbReference>
<dbReference type="AlphaFoldDB" id="A0A0M0JUT6"/>
<evidence type="ECO:0000313" key="3">
    <source>
        <dbReference type="Proteomes" id="UP000037460"/>
    </source>
</evidence>
<feature type="domain" description="VDE lipocalin" evidence="1">
    <location>
        <begin position="55"/>
        <end position="293"/>
    </location>
</feature>
<dbReference type="Proteomes" id="UP000037460">
    <property type="component" value="Unassembled WGS sequence"/>
</dbReference>
<sequence>MRLPTLPGWDAPAFPAASSSASSAARSMLAALLVLGSSVVTPPAAIAKTDGAAIGKCLLKNCQIPLAKCVANPVCAANLLCIQTCTGRADEGDCQIRCGDAFSNDVVGDFTKCAVTDKKCVPQRADDGSWPVPSKEALVASFSPDMLTGPWYISAGYNKAFDTFDCQLHKFESPADNKLVGNLQWRIKDPVAGTNFVTRYTVQEFVQDKESPGILYNHDNEFLHYQDDWYVLAAKPEEYVLVYYRGENDAWVGYGGAVVYTRDPVFPKKYAKDMDVALQKVGLKFADFTLTDNSCRAAESKIEEAAADLVYVESKVAGGIQSVESGALNELTKDVKLLEAEIEMIGSTVGTELVVLEKEIEKDVVAIEGEVLKDERAVVDFFGGLLKKK</sequence>
<accession>A0A0M0JUT6</accession>
<dbReference type="PANTHER" id="PTHR33970">
    <property type="entry name" value="VIOLAXANTHIN DE-EPOXIDASE, CHLOROPLASTIC-RELATED"/>
    <property type="match status" value="1"/>
</dbReference>
<dbReference type="EMBL" id="JWZX01002296">
    <property type="protein sequence ID" value="KOO30092.1"/>
    <property type="molecule type" value="Genomic_DNA"/>
</dbReference>
<organism evidence="2 3">
    <name type="scientific">Chrysochromulina tobinii</name>
    <dbReference type="NCBI Taxonomy" id="1460289"/>
    <lineage>
        <taxon>Eukaryota</taxon>
        <taxon>Haptista</taxon>
        <taxon>Haptophyta</taxon>
        <taxon>Prymnesiophyceae</taxon>
        <taxon>Prymnesiales</taxon>
        <taxon>Chrysochromulinaceae</taxon>
        <taxon>Chrysochromulina</taxon>
    </lineage>
</organism>
<dbReference type="SUPFAM" id="SSF50814">
    <property type="entry name" value="Lipocalins"/>
    <property type="match status" value="1"/>
</dbReference>
<dbReference type="InterPro" id="IPR010788">
    <property type="entry name" value="VDE_dom"/>
</dbReference>
<gene>
    <name evidence="2" type="ORF">Ctob_004216</name>
</gene>
<keyword evidence="3" id="KW-1185">Reference proteome</keyword>